<dbReference type="AlphaFoldDB" id="B1GB70"/>
<dbReference type="Proteomes" id="UP000005045">
    <property type="component" value="Unassembled WGS sequence"/>
</dbReference>
<comment type="caution">
    <text evidence="1">The sequence shown here is derived from an EMBL/GenBank/DDBJ whole genome shotgun (WGS) entry which is preliminary data.</text>
</comment>
<reference evidence="1 2" key="1">
    <citation type="submission" date="2008-03" db="EMBL/GenBank/DDBJ databases">
        <title>Sequencing of the draft genome and assembly of Burkholderia graminis C4D1M.</title>
        <authorList>
            <consortium name="US DOE Joint Genome Institute (JGI-PGF)"/>
            <person name="Copeland A."/>
            <person name="Lucas S."/>
            <person name="Lapidus A."/>
            <person name="Glavina del Rio T."/>
            <person name="Dalin E."/>
            <person name="Tice H."/>
            <person name="Bruce D."/>
            <person name="Goodwin L."/>
            <person name="Pitluck S."/>
            <person name="Larimer F."/>
            <person name="Land M.L."/>
            <person name="Hauser L."/>
            <person name="Tiedje J."/>
            <person name="Richardson P."/>
        </authorList>
    </citation>
    <scope>NUCLEOTIDE SEQUENCE [LARGE SCALE GENOMIC DNA]</scope>
    <source>
        <strain evidence="2">ATCC 700544 / DSM 17151 / LMG 18924 / NCIMB 13744 / C4D1M</strain>
    </source>
</reference>
<gene>
    <name evidence="1" type="ORF">BgramDRAFT_6604</name>
</gene>
<accession>B1GB70</accession>
<dbReference type="EMBL" id="ABLD01000051">
    <property type="protein sequence ID" value="EDT06631.1"/>
    <property type="molecule type" value="Genomic_DNA"/>
</dbReference>
<evidence type="ECO:0000313" key="1">
    <source>
        <dbReference type="EMBL" id="EDT06631.1"/>
    </source>
</evidence>
<name>B1GB70_PARG4</name>
<keyword evidence="2" id="KW-1185">Reference proteome</keyword>
<evidence type="ECO:0000313" key="2">
    <source>
        <dbReference type="Proteomes" id="UP000005045"/>
    </source>
</evidence>
<organism evidence="1 2">
    <name type="scientific">Paraburkholderia graminis (strain ATCC 700544 / DSM 17151 / LMG 18924 / NCIMB 13744 / C4D1M)</name>
    <dbReference type="NCBI Taxonomy" id="396598"/>
    <lineage>
        <taxon>Bacteria</taxon>
        <taxon>Pseudomonadati</taxon>
        <taxon>Pseudomonadota</taxon>
        <taxon>Betaproteobacteria</taxon>
        <taxon>Burkholderiales</taxon>
        <taxon>Burkholderiaceae</taxon>
        <taxon>Paraburkholderia</taxon>
    </lineage>
</organism>
<sequence length="314" mass="35800">MRDTFFQRIASTPAGIRAELRAIQRFDEAWQYTWNALEKFPLVHVDVDGTRGLCCPLPDFLFRRVTEGLFYDVVGSDPRFGDRYGRAFQDYVGKVLGEVFNNERFTLESERTYSVRKQPRHGVDWIVSDGTGNLFLECKARRMAQPAKEVVDSHALEASIDDLARAVVQHYRNIHDAVQGLSAWMPNGLPIYPLVVTYEDWYLFTPRVIERLNVAVKRHLSDRGLSSNLPETMPFLVTSIAEFEKAGQAIAKIGIKRFCTARGLDEHRHFKLSGFAEVAFPEEAIKYSPLLQATWRSMFSHVPEVLSQLVSVGI</sequence>
<protein>
    <submittedName>
        <fullName evidence="1">Uncharacterized protein</fullName>
    </submittedName>
</protein>
<proteinExistence type="predicted"/>